<feature type="domain" description="Recombinase" evidence="1">
    <location>
        <begin position="169"/>
        <end position="233"/>
    </location>
</feature>
<sequence length="243" mass="28419">MKSYDEIEKAYADMVADSKISDRLRTLLKEKRARMEQVQKEQIYGYKVNDKNLLVVDDLPAENVKFIFYKIEEYIQNPPAELVTEVMERHKGWNTELTYEEAIPLVSLSAIQEYVAEELSVKNMAFILSECPQSAENLRAILARPFADFPADDIRRAYRDKVQAENSNSLLDWKKRVRRVSRNSIYTGTITLERRLGSPSLQKQCALERVELFDHQALVSKEQFEQVNRILKEAKREKTHMEI</sequence>
<comment type="caution">
    <text evidence="3">The sequence shown here is derived from an EMBL/GenBank/DDBJ whole genome shotgun (WGS) entry which is preliminary data.</text>
</comment>
<dbReference type="InterPro" id="IPR011109">
    <property type="entry name" value="DNA_bind_recombinase_dom"/>
</dbReference>
<dbReference type="Proteomes" id="UP000261166">
    <property type="component" value="Unassembled WGS sequence"/>
</dbReference>
<protein>
    <recommendedName>
        <fullName evidence="1">Recombinase domain-containing protein</fullName>
    </recommendedName>
</protein>
<organism evidence="3 5">
    <name type="scientific">Eisenbergiella massiliensis</name>
    <dbReference type="NCBI Taxonomy" id="1720294"/>
    <lineage>
        <taxon>Bacteria</taxon>
        <taxon>Bacillati</taxon>
        <taxon>Bacillota</taxon>
        <taxon>Clostridia</taxon>
        <taxon>Lachnospirales</taxon>
        <taxon>Lachnospiraceae</taxon>
        <taxon>Eisenbergiella</taxon>
    </lineage>
</organism>
<proteinExistence type="predicted"/>
<dbReference type="OrthoDB" id="9938345at2"/>
<evidence type="ECO:0000313" key="4">
    <source>
        <dbReference type="Proteomes" id="UP000260812"/>
    </source>
</evidence>
<name>A0A3E3IUL5_9FIRM</name>
<dbReference type="GO" id="GO:0000150">
    <property type="term" value="F:DNA strand exchange activity"/>
    <property type="evidence" value="ECO:0007669"/>
    <property type="project" value="InterPro"/>
</dbReference>
<dbReference type="GO" id="GO:0003677">
    <property type="term" value="F:DNA binding"/>
    <property type="evidence" value="ECO:0007669"/>
    <property type="project" value="InterPro"/>
</dbReference>
<reference evidence="3 5" key="1">
    <citation type="submission" date="2018-08" db="EMBL/GenBank/DDBJ databases">
        <title>A genome reference for cultivated species of the human gut microbiota.</title>
        <authorList>
            <person name="Zou Y."/>
            <person name="Xue W."/>
            <person name="Luo G."/>
        </authorList>
    </citation>
    <scope>NUCLEOTIDE SEQUENCE [LARGE SCALE GENOMIC DNA]</scope>
    <source>
        <strain evidence="3 5">AF26-4BH</strain>
        <strain evidence="2">TF05-5AC</strain>
    </source>
</reference>
<dbReference type="InterPro" id="IPR038109">
    <property type="entry name" value="DNA_bind_recomb_sf"/>
</dbReference>
<accession>A0A3E3IUL5</accession>
<evidence type="ECO:0000259" key="1">
    <source>
        <dbReference type="Pfam" id="PF07508"/>
    </source>
</evidence>
<dbReference type="Pfam" id="PF07508">
    <property type="entry name" value="Recombinase"/>
    <property type="match status" value="1"/>
</dbReference>
<gene>
    <name evidence="3" type="ORF">DWY69_16240</name>
    <name evidence="2" type="ORF">DXC51_23450</name>
</gene>
<evidence type="ECO:0000313" key="5">
    <source>
        <dbReference type="Proteomes" id="UP000261166"/>
    </source>
</evidence>
<evidence type="ECO:0000313" key="2">
    <source>
        <dbReference type="EMBL" id="RGE56598.1"/>
    </source>
</evidence>
<dbReference type="Proteomes" id="UP000260812">
    <property type="component" value="Unassembled WGS sequence"/>
</dbReference>
<dbReference type="EMBL" id="QVLV01000023">
    <property type="protein sequence ID" value="RGE56598.1"/>
    <property type="molecule type" value="Genomic_DNA"/>
</dbReference>
<dbReference type="EMBL" id="QVLU01000014">
    <property type="protein sequence ID" value="RGE70752.1"/>
    <property type="molecule type" value="Genomic_DNA"/>
</dbReference>
<keyword evidence="4" id="KW-1185">Reference proteome</keyword>
<evidence type="ECO:0000313" key="3">
    <source>
        <dbReference type="EMBL" id="RGE70752.1"/>
    </source>
</evidence>
<dbReference type="Gene3D" id="3.90.1750.20">
    <property type="entry name" value="Putative Large Serine Recombinase, Chain B, Domain 2"/>
    <property type="match status" value="1"/>
</dbReference>
<dbReference type="AlphaFoldDB" id="A0A3E3IUL5"/>